<name>A0A5E4FSZ6_PRUDU</name>
<proteinExistence type="predicted"/>
<dbReference type="EMBL" id="CABIKO010000193">
    <property type="protein sequence ID" value="VVA30549.1"/>
    <property type="molecule type" value="Genomic_DNA"/>
</dbReference>
<accession>A0A5E4FSZ6</accession>
<reference evidence="2" key="1">
    <citation type="journal article" date="2020" name="Plant J.">
        <title>Transposons played a major role in the diversification between the closely related almond and peach genomes: results from the almond genome sequence.</title>
        <authorList>
            <person name="Alioto T."/>
            <person name="Alexiou K.G."/>
            <person name="Bardil A."/>
            <person name="Barteri F."/>
            <person name="Castanera R."/>
            <person name="Cruz F."/>
            <person name="Dhingra A."/>
            <person name="Duval H."/>
            <person name="Fernandez I Marti A."/>
            <person name="Frias L."/>
            <person name="Galan B."/>
            <person name="Garcia J.L."/>
            <person name="Howad W."/>
            <person name="Gomez-Garrido J."/>
            <person name="Gut M."/>
            <person name="Julca I."/>
            <person name="Morata J."/>
            <person name="Puigdomenech P."/>
            <person name="Ribeca P."/>
            <person name="Rubio Cabetas M.J."/>
            <person name="Vlasova A."/>
            <person name="Wirthensohn M."/>
            <person name="Garcia-Mas J."/>
            <person name="Gabaldon T."/>
            <person name="Casacuberta J.M."/>
            <person name="Arus P."/>
        </authorList>
    </citation>
    <scope>NUCLEOTIDE SEQUENCE [LARGE SCALE GENOMIC DNA]</scope>
    <source>
        <strain evidence="2">cv. Texas</strain>
    </source>
</reference>
<evidence type="ECO:0000313" key="2">
    <source>
        <dbReference type="Proteomes" id="UP000327085"/>
    </source>
</evidence>
<dbReference type="Gramene" id="VVA30549">
    <property type="protein sequence ID" value="VVA30549"/>
    <property type="gene ID" value="Prudul26B003642"/>
</dbReference>
<organism evidence="1 2">
    <name type="scientific">Prunus dulcis</name>
    <name type="common">Almond</name>
    <name type="synonym">Amygdalus dulcis</name>
    <dbReference type="NCBI Taxonomy" id="3755"/>
    <lineage>
        <taxon>Eukaryota</taxon>
        <taxon>Viridiplantae</taxon>
        <taxon>Streptophyta</taxon>
        <taxon>Embryophyta</taxon>
        <taxon>Tracheophyta</taxon>
        <taxon>Spermatophyta</taxon>
        <taxon>Magnoliopsida</taxon>
        <taxon>eudicotyledons</taxon>
        <taxon>Gunneridae</taxon>
        <taxon>Pentapetalae</taxon>
        <taxon>rosids</taxon>
        <taxon>fabids</taxon>
        <taxon>Rosales</taxon>
        <taxon>Rosaceae</taxon>
        <taxon>Amygdaloideae</taxon>
        <taxon>Amygdaleae</taxon>
        <taxon>Prunus</taxon>
    </lineage>
</organism>
<evidence type="ECO:0000313" key="1">
    <source>
        <dbReference type="EMBL" id="VVA30549.1"/>
    </source>
</evidence>
<protein>
    <submittedName>
        <fullName evidence="1">Uncharacterized protein</fullName>
    </submittedName>
</protein>
<dbReference type="InParanoid" id="A0A5E4FSZ6"/>
<dbReference type="Proteomes" id="UP000327085">
    <property type="component" value="Chromosome 6"/>
</dbReference>
<dbReference type="AlphaFoldDB" id="A0A5E4FSZ6"/>
<sequence length="52" mass="5846">MISLCILACQRKLGSQDPLGRRGAVCGTWVSYFFGGEALQRWSEEEDCRPHS</sequence>
<gene>
    <name evidence="1" type="ORF">ALMOND_2B003642</name>
</gene>